<dbReference type="PANTHER" id="PTHR23112">
    <property type="entry name" value="G PROTEIN-COUPLED RECEPTOR 157-RELATED"/>
    <property type="match status" value="1"/>
</dbReference>
<feature type="compositionally biased region" description="Basic and acidic residues" evidence="5">
    <location>
        <begin position="351"/>
        <end position="370"/>
    </location>
</feature>
<dbReference type="EMBL" id="JARIHO010000054">
    <property type="protein sequence ID" value="KAJ7319433.1"/>
    <property type="molecule type" value="Genomic_DNA"/>
</dbReference>
<feature type="transmembrane region" description="Helical" evidence="6">
    <location>
        <begin position="121"/>
        <end position="139"/>
    </location>
</feature>
<comment type="caution">
    <text evidence="7">The sequence shown here is derived from an EMBL/GenBank/DDBJ whole genome shotgun (WGS) entry which is preliminary data.</text>
</comment>
<feature type="transmembrane region" description="Helical" evidence="6">
    <location>
        <begin position="83"/>
        <end position="109"/>
    </location>
</feature>
<evidence type="ECO:0000256" key="2">
    <source>
        <dbReference type="ARBA" id="ARBA00022692"/>
    </source>
</evidence>
<evidence type="ECO:0000313" key="8">
    <source>
        <dbReference type="Proteomes" id="UP001218218"/>
    </source>
</evidence>
<dbReference type="Gene3D" id="1.20.1070.10">
    <property type="entry name" value="Rhodopsin 7-helix transmembrane proteins"/>
    <property type="match status" value="1"/>
</dbReference>
<evidence type="ECO:0000256" key="5">
    <source>
        <dbReference type="SAM" id="MobiDB-lite"/>
    </source>
</evidence>
<evidence type="ECO:0008006" key="9">
    <source>
        <dbReference type="Google" id="ProtNLM"/>
    </source>
</evidence>
<dbReference type="GO" id="GO:0004930">
    <property type="term" value="F:G protein-coupled receptor activity"/>
    <property type="evidence" value="ECO:0007669"/>
    <property type="project" value="TreeGrafter"/>
</dbReference>
<feature type="transmembrane region" description="Helical" evidence="6">
    <location>
        <begin position="284"/>
        <end position="304"/>
    </location>
</feature>
<evidence type="ECO:0000256" key="3">
    <source>
        <dbReference type="ARBA" id="ARBA00022989"/>
    </source>
</evidence>
<keyword evidence="3 6" id="KW-1133">Transmembrane helix</keyword>
<comment type="subcellular location">
    <subcellularLocation>
        <location evidence="1">Membrane</location>
        <topology evidence="1">Multi-pass membrane protein</topology>
    </subcellularLocation>
</comment>
<accession>A0AAD6ZES3</accession>
<dbReference type="PANTHER" id="PTHR23112:SF0">
    <property type="entry name" value="TRANSMEMBRANE PROTEIN 116"/>
    <property type="match status" value="1"/>
</dbReference>
<reference evidence="7" key="1">
    <citation type="submission" date="2023-03" db="EMBL/GenBank/DDBJ databases">
        <title>Massive genome expansion in bonnet fungi (Mycena s.s.) driven by repeated elements and novel gene families across ecological guilds.</title>
        <authorList>
            <consortium name="Lawrence Berkeley National Laboratory"/>
            <person name="Harder C.B."/>
            <person name="Miyauchi S."/>
            <person name="Viragh M."/>
            <person name="Kuo A."/>
            <person name="Thoen E."/>
            <person name="Andreopoulos B."/>
            <person name="Lu D."/>
            <person name="Skrede I."/>
            <person name="Drula E."/>
            <person name="Henrissat B."/>
            <person name="Morin E."/>
            <person name="Kohler A."/>
            <person name="Barry K."/>
            <person name="LaButti K."/>
            <person name="Morin E."/>
            <person name="Salamov A."/>
            <person name="Lipzen A."/>
            <person name="Mereny Z."/>
            <person name="Hegedus B."/>
            <person name="Baldrian P."/>
            <person name="Stursova M."/>
            <person name="Weitz H."/>
            <person name="Taylor A."/>
            <person name="Grigoriev I.V."/>
            <person name="Nagy L.G."/>
            <person name="Martin F."/>
            <person name="Kauserud H."/>
        </authorList>
    </citation>
    <scope>NUCLEOTIDE SEQUENCE</scope>
    <source>
        <strain evidence="7">CBHHK002</strain>
    </source>
</reference>
<evidence type="ECO:0000256" key="6">
    <source>
        <dbReference type="SAM" id="Phobius"/>
    </source>
</evidence>
<evidence type="ECO:0000256" key="1">
    <source>
        <dbReference type="ARBA" id="ARBA00004141"/>
    </source>
</evidence>
<feature type="transmembrane region" description="Helical" evidence="6">
    <location>
        <begin position="51"/>
        <end position="71"/>
    </location>
</feature>
<keyword evidence="4 6" id="KW-0472">Membrane</keyword>
<dbReference type="Proteomes" id="UP001218218">
    <property type="component" value="Unassembled WGS sequence"/>
</dbReference>
<feature type="region of interest" description="Disordered" evidence="5">
    <location>
        <begin position="337"/>
        <end position="374"/>
    </location>
</feature>
<evidence type="ECO:0000256" key="4">
    <source>
        <dbReference type="ARBA" id="ARBA00023136"/>
    </source>
</evidence>
<evidence type="ECO:0000313" key="7">
    <source>
        <dbReference type="EMBL" id="KAJ7319433.1"/>
    </source>
</evidence>
<feature type="transmembrane region" description="Helical" evidence="6">
    <location>
        <begin position="20"/>
        <end position="39"/>
    </location>
</feature>
<dbReference type="GO" id="GO:0007189">
    <property type="term" value="P:adenylate cyclase-activating G protein-coupled receptor signaling pathway"/>
    <property type="evidence" value="ECO:0007669"/>
    <property type="project" value="TreeGrafter"/>
</dbReference>
<organism evidence="7 8">
    <name type="scientific">Mycena albidolilacea</name>
    <dbReference type="NCBI Taxonomy" id="1033008"/>
    <lineage>
        <taxon>Eukaryota</taxon>
        <taxon>Fungi</taxon>
        <taxon>Dikarya</taxon>
        <taxon>Basidiomycota</taxon>
        <taxon>Agaricomycotina</taxon>
        <taxon>Agaricomycetes</taxon>
        <taxon>Agaricomycetidae</taxon>
        <taxon>Agaricales</taxon>
        <taxon>Marasmiineae</taxon>
        <taxon>Mycenaceae</taxon>
        <taxon>Mycena</taxon>
    </lineage>
</organism>
<dbReference type="AlphaFoldDB" id="A0AAD6ZES3"/>
<keyword evidence="2 6" id="KW-0812">Transmembrane</keyword>
<protein>
    <recommendedName>
        <fullName evidence="9">G-protein coupled receptors family 2 profile 2 domain-containing protein</fullName>
    </recommendedName>
</protein>
<proteinExistence type="predicted"/>
<name>A0AAD6ZES3_9AGAR</name>
<keyword evidence="8" id="KW-1185">Reference proteome</keyword>
<feature type="transmembrane region" description="Helical" evidence="6">
    <location>
        <begin position="241"/>
        <end position="264"/>
    </location>
</feature>
<feature type="transmembrane region" description="Helical" evidence="6">
    <location>
        <begin position="163"/>
        <end position="186"/>
    </location>
</feature>
<gene>
    <name evidence="7" type="ORF">DFH08DRAFT_1086295</name>
</gene>
<dbReference type="GO" id="GO:0005886">
    <property type="term" value="C:plasma membrane"/>
    <property type="evidence" value="ECO:0007669"/>
    <property type="project" value="TreeGrafter"/>
</dbReference>
<sequence>MSSNQNHLLAVINGVTLSASIPGVVLSVLLLATIAYLQWNPVSRPYVDRVSFRLLIYALVANVVFGSLMFADMKETTPGCSLVGFLGVASPLFALCMFCCVALNLTLVLVYGVNGKKMEKFYLLGAVFVCAACTIPMWVAGEFGWYAKNGACWLKDPTPAVQLHWLIGAYSVPTLLMSLVEVLSFVNMVVFMIRYEAHEDTAPADRSRFSDHRRLRIRDRRTCLKSPQASRRKISLDDHSIALYPLLSCFLSSTACILDVYSIMNPDLTDTNINLRTMNLCIYSFRPLLYVLLAGSDPSFIRALQSLRRKSFTQSPWNPSQTATTNSYKQALQLAPNCSSNSTGEETIPAENKERLPSKAEEESAEEELRSQTTSHQMVLALEEPGSIGHQCSFSTRRAVFFHVKR</sequence>